<evidence type="ECO:0000256" key="1">
    <source>
        <dbReference type="SAM" id="SignalP"/>
    </source>
</evidence>
<keyword evidence="1" id="KW-0732">Signal</keyword>
<protein>
    <recommendedName>
        <fullName evidence="4">Calcium-binding protein</fullName>
    </recommendedName>
</protein>
<keyword evidence="3" id="KW-1185">Reference proteome</keyword>
<organism evidence="2 3">
    <name type="scientific">Streptomyces ortus</name>
    <dbReference type="NCBI Taxonomy" id="2867268"/>
    <lineage>
        <taxon>Bacteria</taxon>
        <taxon>Bacillati</taxon>
        <taxon>Actinomycetota</taxon>
        <taxon>Actinomycetes</taxon>
        <taxon>Kitasatosporales</taxon>
        <taxon>Streptomycetaceae</taxon>
        <taxon>Streptomyces</taxon>
    </lineage>
</organism>
<proteinExistence type="predicted"/>
<evidence type="ECO:0000313" key="2">
    <source>
        <dbReference type="EMBL" id="MCX4234757.1"/>
    </source>
</evidence>
<dbReference type="RefSeq" id="WP_267027528.1">
    <property type="nucleotide sequence ID" value="NZ_JAIFZO010000002.1"/>
</dbReference>
<sequence length="254" mass="27140">MGKKFWRAVVAGGAAAVFTGVAAVPAGAAEGGVSFTRVQVNGGKPIVIGVSKEVAVPTSFRMATTHAYKWPAVFLYRGSADERLWHAIETSDCNQVSSGVCDFTETMFFDPSEWDMHNSEAGAWKVAAEVYFQGGGGDTDDEGLTAYVKRNSRLTVNASPEPVTKGSTLTVTGKVTRANWETRKYASYEGRLVSLQFKPTGAASYTTVKKVYANGSGNLKTTVKASQSGTWRWVYYGNTTTGPSTSAGDNVVVR</sequence>
<gene>
    <name evidence="2" type="ORF">K3769_18590</name>
</gene>
<evidence type="ECO:0008006" key="4">
    <source>
        <dbReference type="Google" id="ProtNLM"/>
    </source>
</evidence>
<accession>A0ABT3V440</accession>
<reference evidence="2" key="1">
    <citation type="journal article" date="2022" name="bioRxiv">
        <title>Discovery and biosynthetic assessment of Streptomyces ortus sp nov. isolated from a deep-sea sponge.</title>
        <authorList>
            <person name="Williams S.E."/>
        </authorList>
    </citation>
    <scope>NUCLEOTIDE SEQUENCE</scope>
    <source>
        <strain evidence="2">A15ISP2-DRY2</strain>
    </source>
</reference>
<dbReference type="Proteomes" id="UP001165590">
    <property type="component" value="Unassembled WGS sequence"/>
</dbReference>
<dbReference type="EMBL" id="JAIFZO010000002">
    <property type="protein sequence ID" value="MCX4234757.1"/>
    <property type="molecule type" value="Genomic_DNA"/>
</dbReference>
<name>A0ABT3V440_9ACTN</name>
<evidence type="ECO:0000313" key="3">
    <source>
        <dbReference type="Proteomes" id="UP001165590"/>
    </source>
</evidence>
<feature type="chain" id="PRO_5046547293" description="Calcium-binding protein" evidence="1">
    <location>
        <begin position="29"/>
        <end position="254"/>
    </location>
</feature>
<comment type="caution">
    <text evidence="2">The sequence shown here is derived from an EMBL/GenBank/DDBJ whole genome shotgun (WGS) entry which is preliminary data.</text>
</comment>
<feature type="signal peptide" evidence="1">
    <location>
        <begin position="1"/>
        <end position="28"/>
    </location>
</feature>